<proteinExistence type="predicted"/>
<sequence length="961" mass="109470">MAFIYAAAVVGCASFSSSPAVSENHDVFISFRGEDTRGDFTSHLHAALCRNGIQTYIDYRIQKGYEVWPQLVKAIRESTLLLVIFSENYSSSSWCLNELVELMECKKQGEEDVHVIPCVLQNRPVSGTQTEWELSHGIGETQEGLEGETEPDLIEDIIIDVLQKLNHRYTNDFRGLFISDENYTSIESLLKTDSGEVRVIGIWGMGGIGKTTLTAAIFHKVSSQYEGTCFLENEAEESRRHGLNYICNRLFFQVTKGDLSIDTPKMIPSTVTRRLRHKKVFIVLDDVNTPRLLEYLIGVDCDWLGAGSRVIVTTRDKHVLIRGEVDKIHKVEEMNFQNSLKLFSLNAFGITYPKKEYVESSKRAMVYAKGIPLALKVLGSFLRSKTENEWDSALNIGIRSLLDKALITTTSYNNFIDMHDLLQEIEKLFVKNGTGAVEGIWLDMTQITNVNLSSNAFRKMPNLRLLAFQTLNRDFERINSVYLPNGIEFFPKNLRYFGWNGYALESLPSMRYSNVEKLWHGVQKLEILNVGGCTSIKSLSSNTWSQSLQRSYLEGSGLNELPPSILLIRNLEVFSFPINHGLVDLPENFANEIILSQGNMNTLHKVLPSSGFQSVTSLIFYDCQSLCEIPDNISLLSSLQYLGLYYSAIISLPESMKYLPRLKLLDVAECKMLQRIPALPRSTQCLHVWNCQSLRTVLSSTIEPSKRPKCTFLLPNCIKLDEDSYEAILKDAIVRIEIGAKPPSEAVLENEDASTDNDDNQVYTSYVYPSPYLYASARNGKICYYLPARRGKIRDRFHWHFTQALITIELPPNLLGFIFYLVVSQVQSCHIGRHGSIGCECYLETDRDERISITSFFVDEECVLLHPKSPFEFMADHVFLWYDAQFYKQLMEVIKERKTINDKSTSHDPKLTIQFFAQTQYNEEAVITKECGFRWMYSLEEGGSKSKRSREIDHKLEANVV</sequence>
<accession>A0A445J3N4</accession>
<evidence type="ECO:0000259" key="1">
    <source>
        <dbReference type="PROSITE" id="PS50104"/>
    </source>
</evidence>
<protein>
    <submittedName>
        <fullName evidence="2">Disease resistance-like protein DSC1</fullName>
    </submittedName>
</protein>
<dbReference type="EMBL" id="QZWG01000009">
    <property type="protein sequence ID" value="RZB92996.1"/>
    <property type="molecule type" value="Genomic_DNA"/>
</dbReference>
<dbReference type="InterPro" id="IPR042197">
    <property type="entry name" value="Apaf_helical"/>
</dbReference>
<keyword evidence="3" id="KW-1185">Reference proteome</keyword>
<dbReference type="InterPro" id="IPR035897">
    <property type="entry name" value="Toll_tir_struct_dom_sf"/>
</dbReference>
<dbReference type="InterPro" id="IPR032675">
    <property type="entry name" value="LRR_dom_sf"/>
</dbReference>
<dbReference type="InterPro" id="IPR044974">
    <property type="entry name" value="Disease_R_plants"/>
</dbReference>
<dbReference type="AlphaFoldDB" id="A0A445J3N4"/>
<dbReference type="Gene3D" id="1.10.8.430">
    <property type="entry name" value="Helical domain of apoptotic protease-activating factors"/>
    <property type="match status" value="1"/>
</dbReference>
<name>A0A445J3N4_GLYSO</name>
<dbReference type="Pfam" id="PF01582">
    <property type="entry name" value="TIR"/>
    <property type="match status" value="1"/>
</dbReference>
<dbReference type="GO" id="GO:0043531">
    <property type="term" value="F:ADP binding"/>
    <property type="evidence" value="ECO:0007669"/>
    <property type="project" value="InterPro"/>
</dbReference>
<dbReference type="GO" id="GO:0006952">
    <property type="term" value="P:defense response"/>
    <property type="evidence" value="ECO:0007669"/>
    <property type="project" value="InterPro"/>
</dbReference>
<dbReference type="InterPro" id="IPR002182">
    <property type="entry name" value="NB-ARC"/>
</dbReference>
<evidence type="ECO:0000313" key="2">
    <source>
        <dbReference type="EMBL" id="RZB92996.1"/>
    </source>
</evidence>
<feature type="domain" description="TIR" evidence="1">
    <location>
        <begin position="23"/>
        <end position="165"/>
    </location>
</feature>
<dbReference type="InterPro" id="IPR000157">
    <property type="entry name" value="TIR_dom"/>
</dbReference>
<dbReference type="Pfam" id="PF00931">
    <property type="entry name" value="NB-ARC"/>
    <property type="match status" value="1"/>
</dbReference>
<dbReference type="SUPFAM" id="SSF52058">
    <property type="entry name" value="L domain-like"/>
    <property type="match status" value="1"/>
</dbReference>
<reference evidence="2 3" key="1">
    <citation type="submission" date="2018-09" db="EMBL/GenBank/DDBJ databases">
        <title>A high-quality reference genome of wild soybean provides a powerful tool to mine soybean genomes.</title>
        <authorList>
            <person name="Xie M."/>
            <person name="Chung C.Y.L."/>
            <person name="Li M.-W."/>
            <person name="Wong F.-L."/>
            <person name="Chan T.-F."/>
            <person name="Lam H.-M."/>
        </authorList>
    </citation>
    <scope>NUCLEOTIDE SEQUENCE [LARGE SCALE GENOMIC DNA]</scope>
    <source>
        <strain evidence="3">cv. W05</strain>
        <tissue evidence="2">Hypocotyl of etiolated seedlings</tissue>
    </source>
</reference>
<dbReference type="SMART" id="SM00255">
    <property type="entry name" value="TIR"/>
    <property type="match status" value="1"/>
</dbReference>
<dbReference type="InterPro" id="IPR027417">
    <property type="entry name" value="P-loop_NTPase"/>
</dbReference>
<dbReference type="PANTHER" id="PTHR11017:SF512">
    <property type="entry name" value="ADP-RIBOSYL CYCLASE_CYCLIC ADP-RIBOSE HYDROLASE"/>
    <property type="match status" value="1"/>
</dbReference>
<dbReference type="Gene3D" id="3.80.10.10">
    <property type="entry name" value="Ribonuclease Inhibitor"/>
    <property type="match status" value="1"/>
</dbReference>
<dbReference type="Proteomes" id="UP000289340">
    <property type="component" value="Chromosome 9"/>
</dbReference>
<dbReference type="PROSITE" id="PS50104">
    <property type="entry name" value="TIR"/>
    <property type="match status" value="1"/>
</dbReference>
<dbReference type="PRINTS" id="PR00364">
    <property type="entry name" value="DISEASERSIST"/>
</dbReference>
<evidence type="ECO:0000313" key="3">
    <source>
        <dbReference type="Proteomes" id="UP000289340"/>
    </source>
</evidence>
<organism evidence="2 3">
    <name type="scientific">Glycine soja</name>
    <name type="common">Wild soybean</name>
    <dbReference type="NCBI Taxonomy" id="3848"/>
    <lineage>
        <taxon>Eukaryota</taxon>
        <taxon>Viridiplantae</taxon>
        <taxon>Streptophyta</taxon>
        <taxon>Embryophyta</taxon>
        <taxon>Tracheophyta</taxon>
        <taxon>Spermatophyta</taxon>
        <taxon>Magnoliopsida</taxon>
        <taxon>eudicotyledons</taxon>
        <taxon>Gunneridae</taxon>
        <taxon>Pentapetalae</taxon>
        <taxon>rosids</taxon>
        <taxon>fabids</taxon>
        <taxon>Fabales</taxon>
        <taxon>Fabaceae</taxon>
        <taxon>Papilionoideae</taxon>
        <taxon>50 kb inversion clade</taxon>
        <taxon>NPAAA clade</taxon>
        <taxon>indigoferoid/millettioid clade</taxon>
        <taxon>Phaseoleae</taxon>
        <taxon>Glycine</taxon>
        <taxon>Glycine subgen. Soja</taxon>
    </lineage>
</organism>
<dbReference type="SUPFAM" id="SSF52540">
    <property type="entry name" value="P-loop containing nucleoside triphosphate hydrolases"/>
    <property type="match status" value="1"/>
</dbReference>
<dbReference type="Gene3D" id="3.40.50.300">
    <property type="entry name" value="P-loop containing nucleotide triphosphate hydrolases"/>
    <property type="match status" value="1"/>
</dbReference>
<dbReference type="Gene3D" id="3.40.50.10140">
    <property type="entry name" value="Toll/interleukin-1 receptor homology (TIR) domain"/>
    <property type="match status" value="1"/>
</dbReference>
<gene>
    <name evidence="2" type="ORF">D0Y65_024749</name>
</gene>
<dbReference type="SUPFAM" id="SSF52200">
    <property type="entry name" value="Toll/Interleukin receptor TIR domain"/>
    <property type="match status" value="1"/>
</dbReference>
<dbReference type="PANTHER" id="PTHR11017">
    <property type="entry name" value="LEUCINE-RICH REPEAT-CONTAINING PROTEIN"/>
    <property type="match status" value="1"/>
</dbReference>
<dbReference type="GO" id="GO:0007165">
    <property type="term" value="P:signal transduction"/>
    <property type="evidence" value="ECO:0007669"/>
    <property type="project" value="InterPro"/>
</dbReference>
<comment type="caution">
    <text evidence="2">The sequence shown here is derived from an EMBL/GenBank/DDBJ whole genome shotgun (WGS) entry which is preliminary data.</text>
</comment>